<keyword evidence="1" id="KW-0808">Transferase</keyword>
<dbReference type="AlphaFoldDB" id="A0A5D3D550"/>
<proteinExistence type="predicted"/>
<reference evidence="1 2" key="1">
    <citation type="submission" date="2019-08" db="EMBL/GenBank/DDBJ databases">
        <title>Draft genome sequences of two oriental melons (Cucumis melo L. var makuwa).</title>
        <authorList>
            <person name="Kwon S.-Y."/>
        </authorList>
    </citation>
    <scope>NUCLEOTIDE SEQUENCE [LARGE SCALE GENOMIC DNA]</scope>
    <source>
        <strain evidence="2">cv. Chang Bougi</strain>
        <tissue evidence="1">Leaf</tissue>
    </source>
</reference>
<protein>
    <submittedName>
        <fullName evidence="1">Histone-lysine N-methyltransferase ASHR1 isoform X3</fullName>
    </submittedName>
</protein>
<dbReference type="GO" id="GO:0032259">
    <property type="term" value="P:methylation"/>
    <property type="evidence" value="ECO:0007669"/>
    <property type="project" value="UniProtKB-KW"/>
</dbReference>
<dbReference type="EMBL" id="SSTD01007548">
    <property type="protein sequence ID" value="TYK18676.1"/>
    <property type="molecule type" value="Genomic_DNA"/>
</dbReference>
<comment type="caution">
    <text evidence="1">The sequence shown here is derived from an EMBL/GenBank/DDBJ whole genome shotgun (WGS) entry which is preliminary data.</text>
</comment>
<name>A0A5D3D550_CUCMM</name>
<evidence type="ECO:0000313" key="2">
    <source>
        <dbReference type="Proteomes" id="UP000321947"/>
    </source>
</evidence>
<accession>A0A5D3D550</accession>
<keyword evidence="1" id="KW-0489">Methyltransferase</keyword>
<dbReference type="Proteomes" id="UP000321947">
    <property type="component" value="Unassembled WGS sequence"/>
</dbReference>
<dbReference type="GO" id="GO:0008168">
    <property type="term" value="F:methyltransferase activity"/>
    <property type="evidence" value="ECO:0007669"/>
    <property type="project" value="UniProtKB-KW"/>
</dbReference>
<evidence type="ECO:0000313" key="1">
    <source>
        <dbReference type="EMBL" id="TYK18676.1"/>
    </source>
</evidence>
<sequence length="251" mass="28930">MVKKRIEHLELIDQEIAEMKKKLSKMPVIESSLSDIAKNLKLMPLQSEKQQQSLMMMMESSAKECLVMSYQIDQSIGDVRNEKKIDSKENSSDRNKIKKVEMPVFTDEDPDLWLFHAESAEVAFCRSKGLAKMMQVAQLVENREIIRGEVNMSGFSGGKYPIQTIANNKSGVIYMVGENKGNTVFPMRTITLRSTNPNENRKEGSCKRLPDYEFQEEYEIVEEDETERKKLNRLEIKENFSPYVELSINSV</sequence>
<organism evidence="1 2">
    <name type="scientific">Cucumis melo var. makuwa</name>
    <name type="common">Oriental melon</name>
    <dbReference type="NCBI Taxonomy" id="1194695"/>
    <lineage>
        <taxon>Eukaryota</taxon>
        <taxon>Viridiplantae</taxon>
        <taxon>Streptophyta</taxon>
        <taxon>Embryophyta</taxon>
        <taxon>Tracheophyta</taxon>
        <taxon>Spermatophyta</taxon>
        <taxon>Magnoliopsida</taxon>
        <taxon>eudicotyledons</taxon>
        <taxon>Gunneridae</taxon>
        <taxon>Pentapetalae</taxon>
        <taxon>rosids</taxon>
        <taxon>fabids</taxon>
        <taxon>Cucurbitales</taxon>
        <taxon>Cucurbitaceae</taxon>
        <taxon>Benincaseae</taxon>
        <taxon>Cucumis</taxon>
    </lineage>
</organism>
<gene>
    <name evidence="1" type="ORF">E5676_scaffold481G00140</name>
</gene>